<evidence type="ECO:0000313" key="1">
    <source>
        <dbReference type="EMBL" id="KKN81727.1"/>
    </source>
</evidence>
<name>A0A0F9U338_9ZZZZ</name>
<sequence length="570" mass="62327">MDLTAYYAAIRTDLKDSGALWDDPELKRSVERAVLDLSRFMPLEAVYEQTLVVTVTDESFTTPTTTAATAYVNAEDISASTDGDTATIADQTPDVPRRVTFTLTDANVSITELTVIVKGADADGQYIEEWFYLWNGLVQTGEKQFKTINEVEIHNIAGGGASDTLSIGHSTGFAEWQNLANRVIKPESESITSDPAGTTYTRNTDYYMDYANGRIQIISGGSMAVNTGFLANYTKSRIAIDMAVILPVMTRMVRVEYPVDKVPQQFVTNTNIWDGMLWIGSQFTGSSQTQMTDNEHIAIYYEREHTAPSLYTSGSFPRFMDQVVTLGAEAYALFIKAYQAEHQAVLDLATIRTELGLTTDIHTLLTAAQVNVEKYLHDNGTSDAVSAVGNIVTRVVELHLKIEAALDVMSGYLDDVDATDLGKADVGAEALLETGDGLINTHTVNGRAIENYAAYSQSRVLIAQARTQAALGYAQEAAARLSAVRSYIEESGSYQGIAAGFAGKVSGYLNQINAYLGEAAQYQSVVLGDLELADRWRAEAIEKRAEFHSTLRNRQEYRSRTAIVAGKQPA</sequence>
<gene>
    <name evidence="1" type="ORF">LCGC14_0316390</name>
</gene>
<dbReference type="AlphaFoldDB" id="A0A0F9U338"/>
<organism evidence="1">
    <name type="scientific">marine sediment metagenome</name>
    <dbReference type="NCBI Taxonomy" id="412755"/>
    <lineage>
        <taxon>unclassified sequences</taxon>
        <taxon>metagenomes</taxon>
        <taxon>ecological metagenomes</taxon>
    </lineage>
</organism>
<proteinExistence type="predicted"/>
<protein>
    <submittedName>
        <fullName evidence="1">Uncharacterized protein</fullName>
    </submittedName>
</protein>
<comment type="caution">
    <text evidence="1">The sequence shown here is derived from an EMBL/GenBank/DDBJ whole genome shotgun (WGS) entry which is preliminary data.</text>
</comment>
<reference evidence="1" key="1">
    <citation type="journal article" date="2015" name="Nature">
        <title>Complex archaea that bridge the gap between prokaryotes and eukaryotes.</title>
        <authorList>
            <person name="Spang A."/>
            <person name="Saw J.H."/>
            <person name="Jorgensen S.L."/>
            <person name="Zaremba-Niedzwiedzka K."/>
            <person name="Martijn J."/>
            <person name="Lind A.E."/>
            <person name="van Eijk R."/>
            <person name="Schleper C."/>
            <person name="Guy L."/>
            <person name="Ettema T.J."/>
        </authorList>
    </citation>
    <scope>NUCLEOTIDE SEQUENCE</scope>
</reference>
<dbReference type="EMBL" id="LAZR01000211">
    <property type="protein sequence ID" value="KKN81727.1"/>
    <property type="molecule type" value="Genomic_DNA"/>
</dbReference>
<accession>A0A0F9U338</accession>